<evidence type="ECO:0000313" key="3">
    <source>
        <dbReference type="Proteomes" id="UP000320496"/>
    </source>
</evidence>
<protein>
    <submittedName>
        <fullName evidence="2">Glyoxalase-like domain protein</fullName>
    </submittedName>
</protein>
<sequence>MSSSMRIENICPVLGVADIARSLAFYVDCLGFEDAAWGDGQFTYVTRDGGGIYLSTLGHGHPEMWVWVGVEDARAIHDHLVSCGIAIRRGLENKPWALEFHVEDPDGHVLWIGSDPDDGAA</sequence>
<dbReference type="AlphaFoldDB" id="A0A517ZE56"/>
<dbReference type="KEGG" id="mri:Mal4_51160"/>
<gene>
    <name evidence="2" type="ORF">Mal4_51160</name>
</gene>
<dbReference type="RefSeq" id="WP_145372018.1">
    <property type="nucleotide sequence ID" value="NZ_CP036275.1"/>
</dbReference>
<dbReference type="Proteomes" id="UP000320496">
    <property type="component" value="Chromosome"/>
</dbReference>
<reference evidence="2 3" key="1">
    <citation type="submission" date="2019-02" db="EMBL/GenBank/DDBJ databases">
        <title>Deep-cultivation of Planctomycetes and their phenomic and genomic characterization uncovers novel biology.</title>
        <authorList>
            <person name="Wiegand S."/>
            <person name="Jogler M."/>
            <person name="Boedeker C."/>
            <person name="Pinto D."/>
            <person name="Vollmers J."/>
            <person name="Rivas-Marin E."/>
            <person name="Kohn T."/>
            <person name="Peeters S.H."/>
            <person name="Heuer A."/>
            <person name="Rast P."/>
            <person name="Oberbeckmann S."/>
            <person name="Bunk B."/>
            <person name="Jeske O."/>
            <person name="Meyerdierks A."/>
            <person name="Storesund J.E."/>
            <person name="Kallscheuer N."/>
            <person name="Luecker S."/>
            <person name="Lage O.M."/>
            <person name="Pohl T."/>
            <person name="Merkel B.J."/>
            <person name="Hornburger P."/>
            <person name="Mueller R.-W."/>
            <person name="Bruemmer F."/>
            <person name="Labrenz M."/>
            <person name="Spormann A.M."/>
            <person name="Op den Camp H."/>
            <person name="Overmann J."/>
            <person name="Amann R."/>
            <person name="Jetten M.S.M."/>
            <person name="Mascher T."/>
            <person name="Medema M.H."/>
            <person name="Devos D.P."/>
            <person name="Kaster A.-K."/>
            <person name="Ovreas L."/>
            <person name="Rohde M."/>
            <person name="Galperin M.Y."/>
            <person name="Jogler C."/>
        </authorList>
    </citation>
    <scope>NUCLEOTIDE SEQUENCE [LARGE SCALE GENOMIC DNA]</scope>
    <source>
        <strain evidence="2 3">Mal4</strain>
    </source>
</reference>
<keyword evidence="3" id="KW-1185">Reference proteome</keyword>
<dbReference type="InterPro" id="IPR037523">
    <property type="entry name" value="VOC_core"/>
</dbReference>
<name>A0A517ZE56_9PLAN</name>
<dbReference type="SUPFAM" id="SSF54593">
    <property type="entry name" value="Glyoxalase/Bleomycin resistance protein/Dihydroxybiphenyl dioxygenase"/>
    <property type="match status" value="1"/>
</dbReference>
<evidence type="ECO:0000259" key="1">
    <source>
        <dbReference type="PROSITE" id="PS51819"/>
    </source>
</evidence>
<dbReference type="Gene3D" id="3.10.180.10">
    <property type="entry name" value="2,3-Dihydroxybiphenyl 1,2-Dioxygenase, domain 1"/>
    <property type="match status" value="1"/>
</dbReference>
<dbReference type="InterPro" id="IPR004360">
    <property type="entry name" value="Glyas_Fos-R_dOase_dom"/>
</dbReference>
<dbReference type="InterPro" id="IPR029068">
    <property type="entry name" value="Glyas_Bleomycin-R_OHBP_Dase"/>
</dbReference>
<evidence type="ECO:0000313" key="2">
    <source>
        <dbReference type="EMBL" id="QDU40756.1"/>
    </source>
</evidence>
<feature type="domain" description="VOC" evidence="1">
    <location>
        <begin position="6"/>
        <end position="115"/>
    </location>
</feature>
<dbReference type="PROSITE" id="PS51819">
    <property type="entry name" value="VOC"/>
    <property type="match status" value="1"/>
</dbReference>
<proteinExistence type="predicted"/>
<organism evidence="2 3">
    <name type="scientific">Maioricimonas rarisocia</name>
    <dbReference type="NCBI Taxonomy" id="2528026"/>
    <lineage>
        <taxon>Bacteria</taxon>
        <taxon>Pseudomonadati</taxon>
        <taxon>Planctomycetota</taxon>
        <taxon>Planctomycetia</taxon>
        <taxon>Planctomycetales</taxon>
        <taxon>Planctomycetaceae</taxon>
        <taxon>Maioricimonas</taxon>
    </lineage>
</organism>
<dbReference type="EMBL" id="CP036275">
    <property type="protein sequence ID" value="QDU40756.1"/>
    <property type="molecule type" value="Genomic_DNA"/>
</dbReference>
<dbReference type="Pfam" id="PF00903">
    <property type="entry name" value="Glyoxalase"/>
    <property type="match status" value="1"/>
</dbReference>
<dbReference type="OrthoDB" id="194298at2"/>
<accession>A0A517ZE56</accession>